<dbReference type="InterPro" id="IPR005482">
    <property type="entry name" value="Biotin_COase_C"/>
</dbReference>
<accession>A0A9P0HSR5</accession>
<comment type="function">
    <text evidence="9">This is one of the 2 subunits of the biotin-dependent propionyl-CoA carboxylase (PCC), a mitochondrial enzyme involved in the catabolism of odd chain fatty acids, branched-chain amino acids isoleucine, threonine, methionine, and valine and other metabolites. Propionyl-CoA carboxylase catalyzes the carboxylation of propionyl-CoA/propanoyl-CoA to D-methylmalonyl-CoA/(S)-methylmalonyl-CoA. Within the holoenzyme, the alpha subunit catalyzes the ATP-dependent carboxylation of the biotin carried by the biotin carboxyl carrier (BCC) domain, while the beta subunit then transfers the carboxyl group from carboxylated biotin to propionyl-CoA. Propionyl-CoA carboxylase also significantly acts on butyryl-CoA/butanoyl-CoA, which is converted to ethylmalonyl-CoA/(2S)-ethylmalonyl-CoA. Other alternative minor substrates include (2E)-butenoyl-CoA/crotonoyl-CoA.</text>
</comment>
<dbReference type="SUPFAM" id="SSF51246">
    <property type="entry name" value="Rudiment single hybrid motif"/>
    <property type="match status" value="1"/>
</dbReference>
<keyword evidence="4 10" id="KW-0547">Nucleotide-binding</keyword>
<dbReference type="PANTHER" id="PTHR18866">
    <property type="entry name" value="CARBOXYLASE:PYRUVATE/ACETYL-COA/PROPIONYL-COA CARBOXYLASE"/>
    <property type="match status" value="1"/>
</dbReference>
<evidence type="ECO:0000256" key="4">
    <source>
        <dbReference type="ARBA" id="ARBA00022741"/>
    </source>
</evidence>
<keyword evidence="6" id="KW-0809">Transit peptide</keyword>
<dbReference type="PROSITE" id="PS50968">
    <property type="entry name" value="BIOTINYL_LIPOYL"/>
    <property type="match status" value="1"/>
</dbReference>
<dbReference type="InterPro" id="IPR001882">
    <property type="entry name" value="Biotin_BS"/>
</dbReference>
<evidence type="ECO:0000256" key="1">
    <source>
        <dbReference type="ARBA" id="ARBA00001953"/>
    </source>
</evidence>
<feature type="domain" description="Lipoyl-binding" evidence="11">
    <location>
        <begin position="590"/>
        <end position="669"/>
    </location>
</feature>
<dbReference type="NCBIfam" id="NF006367">
    <property type="entry name" value="PRK08591.1"/>
    <property type="match status" value="1"/>
</dbReference>
<proteinExistence type="predicted"/>
<reference evidence="14" key="1">
    <citation type="submission" date="2022-01" db="EMBL/GenBank/DDBJ databases">
        <authorList>
            <person name="King R."/>
        </authorList>
    </citation>
    <scope>NUCLEOTIDE SEQUENCE</scope>
</reference>
<evidence type="ECO:0000313" key="14">
    <source>
        <dbReference type="EMBL" id="CAH1407345.1"/>
    </source>
</evidence>
<dbReference type="PROSITE" id="PS50979">
    <property type="entry name" value="BC"/>
    <property type="match status" value="1"/>
</dbReference>
<dbReference type="GO" id="GO:0005759">
    <property type="term" value="C:mitochondrial matrix"/>
    <property type="evidence" value="ECO:0007669"/>
    <property type="project" value="UniProtKB-SubCell"/>
</dbReference>
<dbReference type="Pfam" id="PF02786">
    <property type="entry name" value="CPSase_L_D2"/>
    <property type="match status" value="1"/>
</dbReference>
<keyword evidence="3" id="KW-0436">Ligase</keyword>
<dbReference type="FunFam" id="2.40.50.100:FF:000003">
    <property type="entry name" value="Acetyl-CoA carboxylase biotin carboxyl carrier protein"/>
    <property type="match status" value="1"/>
</dbReference>
<dbReference type="PROSITE" id="PS00188">
    <property type="entry name" value="BIOTIN"/>
    <property type="match status" value="1"/>
</dbReference>
<evidence type="ECO:0000256" key="8">
    <source>
        <dbReference type="ARBA" id="ARBA00023267"/>
    </source>
</evidence>
<dbReference type="InterPro" id="IPR005479">
    <property type="entry name" value="CPAse_ATP-bd"/>
</dbReference>
<keyword evidence="7" id="KW-0496">Mitochondrion</keyword>
<dbReference type="Gene3D" id="3.30.470.20">
    <property type="entry name" value="ATP-grasp fold, B domain"/>
    <property type="match status" value="1"/>
</dbReference>
<dbReference type="GO" id="GO:0005524">
    <property type="term" value="F:ATP binding"/>
    <property type="evidence" value="ECO:0007669"/>
    <property type="project" value="UniProtKB-UniRule"/>
</dbReference>
<evidence type="ECO:0000256" key="10">
    <source>
        <dbReference type="PROSITE-ProRule" id="PRU00409"/>
    </source>
</evidence>
<evidence type="ECO:0000256" key="5">
    <source>
        <dbReference type="ARBA" id="ARBA00022840"/>
    </source>
</evidence>
<keyword evidence="15" id="KW-1185">Reference proteome</keyword>
<organism evidence="14 15">
    <name type="scientific">Nezara viridula</name>
    <name type="common">Southern green stink bug</name>
    <name type="synonym">Cimex viridulus</name>
    <dbReference type="NCBI Taxonomy" id="85310"/>
    <lineage>
        <taxon>Eukaryota</taxon>
        <taxon>Metazoa</taxon>
        <taxon>Ecdysozoa</taxon>
        <taxon>Arthropoda</taxon>
        <taxon>Hexapoda</taxon>
        <taxon>Insecta</taxon>
        <taxon>Pterygota</taxon>
        <taxon>Neoptera</taxon>
        <taxon>Paraneoptera</taxon>
        <taxon>Hemiptera</taxon>
        <taxon>Heteroptera</taxon>
        <taxon>Panheteroptera</taxon>
        <taxon>Pentatomomorpha</taxon>
        <taxon>Pentatomoidea</taxon>
        <taxon>Pentatomidae</taxon>
        <taxon>Pentatominae</taxon>
        <taxon>Nezara</taxon>
    </lineage>
</organism>
<dbReference type="OrthoDB" id="196847at2759"/>
<evidence type="ECO:0000259" key="12">
    <source>
        <dbReference type="PROSITE" id="PS50975"/>
    </source>
</evidence>
<evidence type="ECO:0000313" key="15">
    <source>
        <dbReference type="Proteomes" id="UP001152798"/>
    </source>
</evidence>
<evidence type="ECO:0000256" key="7">
    <source>
        <dbReference type="ARBA" id="ARBA00023128"/>
    </source>
</evidence>
<evidence type="ECO:0000259" key="11">
    <source>
        <dbReference type="PROSITE" id="PS50968"/>
    </source>
</evidence>
<dbReference type="InterPro" id="IPR000089">
    <property type="entry name" value="Biotin_lipoyl"/>
</dbReference>
<evidence type="ECO:0000256" key="9">
    <source>
        <dbReference type="ARBA" id="ARBA00056148"/>
    </source>
</evidence>
<gene>
    <name evidence="14" type="ORF">NEZAVI_LOCUS15075</name>
</gene>
<sequence length="670" mass="74338">MAVLSGLKKILIANRGEIACRIIRSAKKLGIKTVAVYSEVDLNSMHVQMADEAFYIGPASAQESYLRGNEIIEVARKSNTSAIHPGYGFLSENAEFAELCAKSGIIFIGPPPSAIRDMGIKSLAKELMGNAGIPIVPGYHGSDQSNDRLRYEADKIGYPLMIKAVRGGGGKGMRIVKSGNDFLNGLDSARRESLRAFGDEDVLLERYIERPRHVEVQVFGDKHGNYVHLFERDCSIQRRHQKIIEQAPAPLIDDCKRNELGGAGVSAARAVNYVGAGTVEFILDTKDSTFYFMEMNTRLQVEHPVTEMVTGVDLVEWQLRVAAGEPIPLKQEELKLSGYAVEARIYAENQDFMPTAGKIEAISLPQGENVRVETGVTSGDEVTVHYDPMIAKLVVWHPDGKEVFSKMENALKNFNIVGIENNVDFLRTLCSNEKLIDGNVHTGFIEENREHLNSSPPTNEVVIQAAMGLILYEKSSLKLQPGFDKNDPFCTLGPFRINHNYKRSIKFNCANKEYTTEISFDNDEWYHVTINNQETVQVRGEISNNDSLMNLKLFTTKKVKQSKIGITSDEIYVFCDDGDYKFSLLKDEDLEDDSLSVEKGGETVSPMPGIIEKINVKVGDSVKKGDNVAVIIAMKMEYIIKAEKDGKVASIHFNAGDNVAKNVPILTLEI</sequence>
<dbReference type="SUPFAM" id="SSF56059">
    <property type="entry name" value="Glutathione synthetase ATP-binding domain-like"/>
    <property type="match status" value="1"/>
</dbReference>
<dbReference type="InterPro" id="IPR005481">
    <property type="entry name" value="BC-like_N"/>
</dbReference>
<keyword evidence="5 10" id="KW-0067">ATP-binding</keyword>
<protein>
    <recommendedName>
        <fullName evidence="16">Methylcrotonoyl-CoA carboxylase 1</fullName>
    </recommendedName>
</protein>
<evidence type="ECO:0000259" key="13">
    <source>
        <dbReference type="PROSITE" id="PS50979"/>
    </source>
</evidence>
<dbReference type="InterPro" id="IPR016185">
    <property type="entry name" value="PreATP-grasp_dom_sf"/>
</dbReference>
<dbReference type="InterPro" id="IPR050856">
    <property type="entry name" value="Biotin_carboxylase_complex"/>
</dbReference>
<keyword evidence="8" id="KW-0092">Biotin</keyword>
<evidence type="ECO:0000256" key="6">
    <source>
        <dbReference type="ARBA" id="ARBA00022946"/>
    </source>
</evidence>
<dbReference type="PROSITE" id="PS50975">
    <property type="entry name" value="ATP_GRASP"/>
    <property type="match status" value="1"/>
</dbReference>
<dbReference type="FunFam" id="3.30.1490.20:FF:000003">
    <property type="entry name" value="acetyl-CoA carboxylase isoform X1"/>
    <property type="match status" value="1"/>
</dbReference>
<dbReference type="FunFam" id="3.40.50.20:FF:000010">
    <property type="entry name" value="Propionyl-CoA carboxylase subunit alpha"/>
    <property type="match status" value="1"/>
</dbReference>
<dbReference type="SUPFAM" id="SSF51230">
    <property type="entry name" value="Single hybrid motif"/>
    <property type="match status" value="1"/>
</dbReference>
<feature type="domain" description="ATP-grasp" evidence="12">
    <location>
        <begin position="125"/>
        <end position="323"/>
    </location>
</feature>
<dbReference type="Pfam" id="PF00364">
    <property type="entry name" value="Biotin_lipoyl"/>
    <property type="match status" value="1"/>
</dbReference>
<dbReference type="GO" id="GO:0004485">
    <property type="term" value="F:methylcrotonoyl-CoA carboxylase activity"/>
    <property type="evidence" value="ECO:0007669"/>
    <property type="project" value="TreeGrafter"/>
</dbReference>
<name>A0A9P0HSR5_NEZVI</name>
<dbReference type="AlphaFoldDB" id="A0A9P0HSR5"/>
<dbReference type="Gene3D" id="2.40.50.100">
    <property type="match status" value="1"/>
</dbReference>
<dbReference type="PANTHER" id="PTHR18866:SF33">
    <property type="entry name" value="METHYLCROTONOYL-COA CARBOXYLASE SUBUNIT ALPHA, MITOCHONDRIAL-RELATED"/>
    <property type="match status" value="1"/>
</dbReference>
<dbReference type="SMART" id="SM00878">
    <property type="entry name" value="Biotin_carb_C"/>
    <property type="match status" value="1"/>
</dbReference>
<dbReference type="GO" id="GO:0046872">
    <property type="term" value="F:metal ion binding"/>
    <property type="evidence" value="ECO:0007669"/>
    <property type="project" value="InterPro"/>
</dbReference>
<evidence type="ECO:0000256" key="3">
    <source>
        <dbReference type="ARBA" id="ARBA00022598"/>
    </source>
</evidence>
<dbReference type="EMBL" id="OV725083">
    <property type="protein sequence ID" value="CAH1407345.1"/>
    <property type="molecule type" value="Genomic_DNA"/>
</dbReference>
<dbReference type="InterPro" id="IPR011054">
    <property type="entry name" value="Rudment_hybrid_motif"/>
</dbReference>
<feature type="domain" description="Biotin carboxylation" evidence="13">
    <location>
        <begin position="6"/>
        <end position="450"/>
    </location>
</feature>
<comment type="subcellular location">
    <subcellularLocation>
        <location evidence="2">Mitochondrion matrix</location>
    </subcellularLocation>
</comment>
<dbReference type="Pfam" id="PF02785">
    <property type="entry name" value="Biotin_carb_C"/>
    <property type="match status" value="1"/>
</dbReference>
<dbReference type="CDD" id="cd06850">
    <property type="entry name" value="biotinyl_domain"/>
    <property type="match status" value="1"/>
</dbReference>
<evidence type="ECO:0000256" key="2">
    <source>
        <dbReference type="ARBA" id="ARBA00004305"/>
    </source>
</evidence>
<dbReference type="InterPro" id="IPR011053">
    <property type="entry name" value="Single_hybrid_motif"/>
</dbReference>
<dbReference type="InterPro" id="IPR011764">
    <property type="entry name" value="Biotin_carboxylation_dom"/>
</dbReference>
<dbReference type="PROSITE" id="PS00867">
    <property type="entry name" value="CPSASE_2"/>
    <property type="match status" value="1"/>
</dbReference>
<dbReference type="Proteomes" id="UP001152798">
    <property type="component" value="Chromosome 7"/>
</dbReference>
<comment type="cofactor">
    <cofactor evidence="1">
        <name>biotin</name>
        <dbReference type="ChEBI" id="CHEBI:57586"/>
    </cofactor>
</comment>
<dbReference type="InterPro" id="IPR011761">
    <property type="entry name" value="ATP-grasp"/>
</dbReference>
<evidence type="ECO:0008006" key="16">
    <source>
        <dbReference type="Google" id="ProtNLM"/>
    </source>
</evidence>
<dbReference type="SUPFAM" id="SSF52440">
    <property type="entry name" value="PreATP-grasp domain"/>
    <property type="match status" value="1"/>
</dbReference>
<dbReference type="Pfam" id="PF00289">
    <property type="entry name" value="Biotin_carb_N"/>
    <property type="match status" value="1"/>
</dbReference>
<dbReference type="FunFam" id="3.30.470.20:FF:000028">
    <property type="entry name" value="Methylcrotonoyl-CoA carboxylase subunit alpha, mitochondrial"/>
    <property type="match status" value="1"/>
</dbReference>